<dbReference type="GO" id="GO:1901982">
    <property type="term" value="F:maltose binding"/>
    <property type="evidence" value="ECO:0007669"/>
    <property type="project" value="TreeGrafter"/>
</dbReference>
<sequence length="424" mass="46486">MNRKIMTNILIVGAGIALLSGCGQKTGGEKIESQNNKKTLTVWTRDSTAAAAISAAEKYNKLQDKVAVEVVQQVNTEIANQFTLSLSANEAPDIISLDCTKVPYFAANGAFTDISDRFEALDYKDQFSEGMIKSGQVDGKTYAVPFSPDVSVLLYNKEHYRDAGLDPENPPKTWEELIEYSQKLTKDGHYGYVYAGAHSGAYMFTFMPYVWNNGGEFLSEDGKTCLLNEEHAIEAIGLLSDMINQYKVTPPSTITYSWSEAQDAFLTGQASQIVLGSAAVYNFVNGSSDMEWGACLVPRGPKGSGYASFSGGDSIGITSQCSDVEAAWDFIEYALSEEVQVEELAKGGCLPARKDFFDNEYFAATPQYGVLKEALEVSKTPYSLKYDEMYTPMLEDMQRCLNQEMTPQEAAADIAARIDAIMAD</sequence>
<dbReference type="PROSITE" id="PS51257">
    <property type="entry name" value="PROKAR_LIPOPROTEIN"/>
    <property type="match status" value="1"/>
</dbReference>
<organism evidence="4 5">
    <name type="scientific">[Clostridium] citroniae WAL-19142</name>
    <dbReference type="NCBI Taxonomy" id="742734"/>
    <lineage>
        <taxon>Bacteria</taxon>
        <taxon>Bacillati</taxon>
        <taxon>Bacillota</taxon>
        <taxon>Clostridia</taxon>
        <taxon>Lachnospirales</taxon>
        <taxon>Lachnospiraceae</taxon>
        <taxon>Enterocloster</taxon>
    </lineage>
</organism>
<dbReference type="PANTHER" id="PTHR30061">
    <property type="entry name" value="MALTOSE-BINDING PERIPLASMIC PROTEIN"/>
    <property type="match status" value="1"/>
</dbReference>
<dbReference type="GeneID" id="93164302"/>
<dbReference type="OrthoDB" id="383712at2"/>
<dbReference type="EMBL" id="ADLK01000037">
    <property type="protein sequence ID" value="KMW14450.1"/>
    <property type="molecule type" value="Genomic_DNA"/>
</dbReference>
<dbReference type="PANTHER" id="PTHR30061:SF50">
    <property type="entry name" value="MALTOSE_MALTODEXTRIN-BINDING PERIPLASMIC PROTEIN"/>
    <property type="match status" value="1"/>
</dbReference>
<proteinExistence type="inferred from homology"/>
<dbReference type="Proteomes" id="UP000037392">
    <property type="component" value="Unassembled WGS sequence"/>
</dbReference>
<dbReference type="GO" id="GO:0055052">
    <property type="term" value="C:ATP-binding cassette (ABC) transporter complex, substrate-binding subunit-containing"/>
    <property type="evidence" value="ECO:0007669"/>
    <property type="project" value="TreeGrafter"/>
</dbReference>
<keyword evidence="2" id="KW-0813">Transport</keyword>
<name>A0A0J9EFT7_9FIRM</name>
<evidence type="ECO:0000313" key="5">
    <source>
        <dbReference type="Proteomes" id="UP000037392"/>
    </source>
</evidence>
<reference evidence="4 5" key="1">
    <citation type="submission" date="2011-04" db="EMBL/GenBank/DDBJ databases">
        <title>The Genome Sequence of Clostridium citroniae WAL-19142.</title>
        <authorList>
            <consortium name="The Broad Institute Genome Sequencing Platform"/>
            <person name="Earl A."/>
            <person name="Ward D."/>
            <person name="Feldgarden M."/>
            <person name="Gevers D."/>
            <person name="Warren Y.A."/>
            <person name="Tyrrell K.L."/>
            <person name="Citron D.M."/>
            <person name="Goldstein E.J."/>
            <person name="Daigneault M."/>
            <person name="Allen-Vercoe E."/>
            <person name="Young S.K."/>
            <person name="Zeng Q."/>
            <person name="Gargeya S."/>
            <person name="Fitzgerald M."/>
            <person name="Haas B."/>
            <person name="Abouelleil A."/>
            <person name="Alvarado L."/>
            <person name="Arachchi H.M."/>
            <person name="Berlin A."/>
            <person name="Brown A."/>
            <person name="Chapman S.B."/>
            <person name="Chen Z."/>
            <person name="Dunbar C."/>
            <person name="Freedman E."/>
            <person name="Gearin G."/>
            <person name="Gellesch M."/>
            <person name="Goldberg J."/>
            <person name="Griggs A."/>
            <person name="Gujja S."/>
            <person name="Heilman E.R."/>
            <person name="Heiman D."/>
            <person name="Howarth C."/>
            <person name="Larson L."/>
            <person name="Lui A."/>
            <person name="MacDonald P.J."/>
            <person name="Mehta T."/>
            <person name="Montmayeur A."/>
            <person name="Murphy C."/>
            <person name="Neiman D."/>
            <person name="Pearson M."/>
            <person name="Priest M."/>
            <person name="Roberts A."/>
            <person name="Saif S."/>
            <person name="Shea T."/>
            <person name="Shenoy N."/>
            <person name="Sisk P."/>
            <person name="Stolte C."/>
            <person name="Sykes S."/>
            <person name="White J."/>
            <person name="Yandava C."/>
            <person name="Wortman J."/>
            <person name="Nusbaum C."/>
            <person name="Birren B."/>
        </authorList>
    </citation>
    <scope>NUCLEOTIDE SEQUENCE [LARGE SCALE GENOMIC DNA]</scope>
    <source>
        <strain evidence="4 5">WAL-19142</strain>
    </source>
</reference>
<dbReference type="RefSeq" id="WP_045091879.1">
    <property type="nucleotide sequence ID" value="NZ_KQ235883.1"/>
</dbReference>
<dbReference type="GO" id="GO:0042956">
    <property type="term" value="P:maltodextrin transmembrane transport"/>
    <property type="evidence" value="ECO:0007669"/>
    <property type="project" value="TreeGrafter"/>
</dbReference>
<gene>
    <name evidence="4" type="ORF">HMPREF9470_04756</name>
</gene>
<comment type="caution">
    <text evidence="4">The sequence shown here is derived from an EMBL/GenBank/DDBJ whole genome shotgun (WGS) entry which is preliminary data.</text>
</comment>
<keyword evidence="3" id="KW-0732">Signal</keyword>
<dbReference type="InterPro" id="IPR006059">
    <property type="entry name" value="SBP"/>
</dbReference>
<evidence type="ECO:0000256" key="1">
    <source>
        <dbReference type="ARBA" id="ARBA00008520"/>
    </source>
</evidence>
<dbReference type="GO" id="GO:0015768">
    <property type="term" value="P:maltose transport"/>
    <property type="evidence" value="ECO:0007669"/>
    <property type="project" value="TreeGrafter"/>
</dbReference>
<dbReference type="PATRIC" id="fig|742734.4.peg.5091"/>
<evidence type="ECO:0000313" key="4">
    <source>
        <dbReference type="EMBL" id="KMW14450.1"/>
    </source>
</evidence>
<dbReference type="CDD" id="cd14748">
    <property type="entry name" value="PBP2_UgpB"/>
    <property type="match status" value="1"/>
</dbReference>
<dbReference type="Pfam" id="PF01547">
    <property type="entry name" value="SBP_bac_1"/>
    <property type="match status" value="1"/>
</dbReference>
<evidence type="ECO:0000256" key="2">
    <source>
        <dbReference type="ARBA" id="ARBA00022448"/>
    </source>
</evidence>
<accession>A0A0J9EFT7</accession>
<dbReference type="AlphaFoldDB" id="A0A0J9EFT7"/>
<dbReference type="Gene3D" id="3.40.190.10">
    <property type="entry name" value="Periplasmic binding protein-like II"/>
    <property type="match status" value="1"/>
</dbReference>
<protein>
    <submittedName>
        <fullName evidence="4">Uncharacterized protein</fullName>
    </submittedName>
</protein>
<dbReference type="SUPFAM" id="SSF53850">
    <property type="entry name" value="Periplasmic binding protein-like II"/>
    <property type="match status" value="1"/>
</dbReference>
<evidence type="ECO:0000256" key="3">
    <source>
        <dbReference type="ARBA" id="ARBA00022729"/>
    </source>
</evidence>
<comment type="similarity">
    <text evidence="1">Belongs to the bacterial solute-binding protein 1 family.</text>
</comment>